<evidence type="ECO:0000256" key="2">
    <source>
        <dbReference type="ARBA" id="ARBA00026073"/>
    </source>
</evidence>
<name>A0A0E9N1S1_9BACT</name>
<dbReference type="GO" id="GO:0003677">
    <property type="term" value="F:DNA binding"/>
    <property type="evidence" value="ECO:0007669"/>
    <property type="project" value="InterPro"/>
</dbReference>
<dbReference type="AlphaFoldDB" id="A0A0E9N1S1"/>
<dbReference type="CDD" id="cd06127">
    <property type="entry name" value="DEDDh"/>
    <property type="match status" value="1"/>
</dbReference>
<evidence type="ECO:0000256" key="1">
    <source>
        <dbReference type="ARBA" id="ARBA00025483"/>
    </source>
</evidence>
<dbReference type="Gene3D" id="3.40.1440.10">
    <property type="entry name" value="GIY-YIG endonuclease"/>
    <property type="match status" value="1"/>
</dbReference>
<evidence type="ECO:0000259" key="3">
    <source>
        <dbReference type="PROSITE" id="PS50164"/>
    </source>
</evidence>
<dbReference type="GO" id="GO:0006289">
    <property type="term" value="P:nucleotide-excision repair"/>
    <property type="evidence" value="ECO:0007669"/>
    <property type="project" value="InterPro"/>
</dbReference>
<dbReference type="InterPro" id="IPR047296">
    <property type="entry name" value="GIY-YIG_UvrC_Cho"/>
</dbReference>
<keyword evidence="5" id="KW-1185">Reference proteome</keyword>
<dbReference type="PROSITE" id="PS50164">
    <property type="entry name" value="GIY_YIG"/>
    <property type="match status" value="1"/>
</dbReference>
<dbReference type="GO" id="GO:0003887">
    <property type="term" value="F:DNA-directed DNA polymerase activity"/>
    <property type="evidence" value="ECO:0007669"/>
    <property type="project" value="InterPro"/>
</dbReference>
<comment type="subunit">
    <text evidence="2">DNA polymerase III contains a core (composed of alpha, epsilon and theta chains) that associates with a tau subunit. This core dimerizes to form the POLIII' complex. PolIII' associates with the gamma complex (composed of gamma, delta, delta', psi and chi chains) and with the beta chain to form the complete DNA polymerase III complex.</text>
</comment>
<dbReference type="SMART" id="SM00479">
    <property type="entry name" value="EXOIII"/>
    <property type="match status" value="1"/>
</dbReference>
<evidence type="ECO:0000313" key="4">
    <source>
        <dbReference type="EMBL" id="GAO43723.1"/>
    </source>
</evidence>
<organism evidence="4 5">
    <name type="scientific">Flavihumibacter petaseus NBRC 106054</name>
    <dbReference type="NCBI Taxonomy" id="1220578"/>
    <lineage>
        <taxon>Bacteria</taxon>
        <taxon>Pseudomonadati</taxon>
        <taxon>Bacteroidota</taxon>
        <taxon>Chitinophagia</taxon>
        <taxon>Chitinophagales</taxon>
        <taxon>Chitinophagaceae</taxon>
        <taxon>Flavihumibacter</taxon>
    </lineage>
</organism>
<dbReference type="Pfam" id="PF01541">
    <property type="entry name" value="GIY-YIG"/>
    <property type="match status" value="1"/>
</dbReference>
<comment type="caution">
    <text evidence="4">The sequence shown here is derived from an EMBL/GenBank/DDBJ whole genome shotgun (WGS) entry which is preliminary data.</text>
</comment>
<dbReference type="Proteomes" id="UP000033121">
    <property type="component" value="Unassembled WGS sequence"/>
</dbReference>
<dbReference type="EMBL" id="BBWV01000002">
    <property type="protein sequence ID" value="GAO43723.1"/>
    <property type="molecule type" value="Genomic_DNA"/>
</dbReference>
<dbReference type="FunFam" id="3.30.420.10:FF:000045">
    <property type="entry name" value="3'-5' exonuclease DinG"/>
    <property type="match status" value="1"/>
</dbReference>
<dbReference type="SUPFAM" id="SSF53098">
    <property type="entry name" value="Ribonuclease H-like"/>
    <property type="match status" value="1"/>
</dbReference>
<dbReference type="PANTHER" id="PTHR30231:SF41">
    <property type="entry name" value="DNA POLYMERASE III SUBUNIT EPSILON"/>
    <property type="match status" value="1"/>
</dbReference>
<gene>
    <name evidence="4" type="ORF">FPE01S_02_08290</name>
</gene>
<dbReference type="CDD" id="cd10434">
    <property type="entry name" value="GIY-YIG_UvrC_Cho"/>
    <property type="match status" value="1"/>
</dbReference>
<dbReference type="OrthoDB" id="9803913at2"/>
<evidence type="ECO:0000313" key="5">
    <source>
        <dbReference type="Proteomes" id="UP000033121"/>
    </source>
</evidence>
<dbReference type="STRING" id="1220578.FPE01S_02_08290"/>
<dbReference type="InterPro" id="IPR012337">
    <property type="entry name" value="RNaseH-like_sf"/>
</dbReference>
<dbReference type="InterPro" id="IPR000305">
    <property type="entry name" value="GIY-YIG_endonuc"/>
</dbReference>
<dbReference type="Pfam" id="PF00929">
    <property type="entry name" value="RNase_T"/>
    <property type="match status" value="1"/>
</dbReference>
<dbReference type="Gene3D" id="3.30.420.10">
    <property type="entry name" value="Ribonuclease H-like superfamily/Ribonuclease H"/>
    <property type="match status" value="1"/>
</dbReference>
<sequence length="437" mass="50189">MYAIVDIETTGGFAASNGITEIAIILHNGKEEEGRYATLVNPLRTIPRYITALTGIDDRMVAEAPLFKTIAPHIHELLRNRVFVAHNVNFDFSFIRHHLEECGYSLPVKKLCTVRLARKIMPGLPSYSLGNICRQLEITNNDRHRAMGDAAATAILFERLVNADHQQELTKMIRGKNAEQFLPPHLPVECLVNLPGQPGVYYFENQKKEVIYVGKAINLQKRVRSHFSNNDSSRRKQELLRQVYNIRFQTCYSELMSLILESHEIRKLWPVFNRSQKKYHHKYGLYRFHDNSGYLQLVIEKKKAYLPAIYTFDFIPEGQNYLRRMLGSASDELIASRLEESPESYNSKIEAAISEVEANLPTFLLLEKDPLQPESAAAYLVEKGRFWGMGCVGQDEELTPELAYWKEKLSPSPDNDYIRGLLYQCSGKKNFTRLDLV</sequence>
<protein>
    <submittedName>
        <fullName evidence="4">Putative nuclease</fullName>
    </submittedName>
</protein>
<dbReference type="SMART" id="SM00465">
    <property type="entry name" value="GIYc"/>
    <property type="match status" value="1"/>
</dbReference>
<dbReference type="InterPro" id="IPR013520">
    <property type="entry name" value="Ribonucl_H"/>
</dbReference>
<dbReference type="PANTHER" id="PTHR30231">
    <property type="entry name" value="DNA POLYMERASE III SUBUNIT EPSILON"/>
    <property type="match status" value="1"/>
</dbReference>
<dbReference type="InterPro" id="IPR006054">
    <property type="entry name" value="DnaQ"/>
</dbReference>
<dbReference type="InterPro" id="IPR036397">
    <property type="entry name" value="RNaseH_sf"/>
</dbReference>
<reference evidence="4 5" key="1">
    <citation type="submission" date="2015-04" db="EMBL/GenBank/DDBJ databases">
        <title>Whole genome shotgun sequence of Flavihumibacter petaseus NBRC 106054.</title>
        <authorList>
            <person name="Miyazawa S."/>
            <person name="Hosoyama A."/>
            <person name="Hashimoto M."/>
            <person name="Noguchi M."/>
            <person name="Tsuchikane K."/>
            <person name="Ohji S."/>
            <person name="Yamazoe A."/>
            <person name="Ichikawa N."/>
            <person name="Kimura A."/>
            <person name="Fujita N."/>
        </authorList>
    </citation>
    <scope>NUCLEOTIDE SEQUENCE [LARGE SCALE GENOMIC DNA]</scope>
    <source>
        <strain evidence="4 5">NBRC 106054</strain>
    </source>
</reference>
<dbReference type="SUPFAM" id="SSF82771">
    <property type="entry name" value="GIY-YIG endonuclease"/>
    <property type="match status" value="1"/>
</dbReference>
<dbReference type="RefSeq" id="WP_046369557.1">
    <property type="nucleotide sequence ID" value="NZ_BBWV01000002.1"/>
</dbReference>
<dbReference type="GO" id="GO:0005829">
    <property type="term" value="C:cytosol"/>
    <property type="evidence" value="ECO:0007669"/>
    <property type="project" value="TreeGrafter"/>
</dbReference>
<dbReference type="NCBIfam" id="TIGR00573">
    <property type="entry name" value="dnaq"/>
    <property type="match status" value="1"/>
</dbReference>
<accession>A0A0E9N1S1</accession>
<dbReference type="InterPro" id="IPR035901">
    <property type="entry name" value="GIY-YIG_endonuc_sf"/>
</dbReference>
<comment type="function">
    <text evidence="1">DNA polymerase III is a complex, multichain enzyme responsible for most of the replicative synthesis in bacteria. The epsilon subunit contain the editing function and is a proofreading 3'-5' exonuclease.</text>
</comment>
<proteinExistence type="predicted"/>
<dbReference type="GO" id="GO:0045004">
    <property type="term" value="P:DNA replication proofreading"/>
    <property type="evidence" value="ECO:0007669"/>
    <property type="project" value="TreeGrafter"/>
</dbReference>
<dbReference type="GO" id="GO:0008408">
    <property type="term" value="F:3'-5' exonuclease activity"/>
    <property type="evidence" value="ECO:0007669"/>
    <property type="project" value="TreeGrafter"/>
</dbReference>
<feature type="domain" description="GIY-YIG" evidence="3">
    <location>
        <begin position="196"/>
        <end position="274"/>
    </location>
</feature>